<dbReference type="InterPro" id="IPR017959">
    <property type="entry name" value="Asn/Gln-tRNA_amidoTrfase_suB/E"/>
</dbReference>
<evidence type="ECO:0000256" key="2">
    <source>
        <dbReference type="ARBA" id="ARBA00022598"/>
    </source>
</evidence>
<evidence type="ECO:0000313" key="9">
    <source>
        <dbReference type="Proteomes" id="UP000243876"/>
    </source>
</evidence>
<dbReference type="SMART" id="SM00845">
    <property type="entry name" value="GatB_Yqey"/>
    <property type="match status" value="1"/>
</dbReference>
<evidence type="ECO:0000259" key="7">
    <source>
        <dbReference type="SMART" id="SM00845"/>
    </source>
</evidence>
<comment type="similarity">
    <text evidence="1">Belongs to the GatB/GatE family. GatB subfamily.</text>
</comment>
<dbReference type="GO" id="GO:0032543">
    <property type="term" value="P:mitochondrial translation"/>
    <property type="evidence" value="ECO:0007669"/>
    <property type="project" value="TreeGrafter"/>
</dbReference>
<protein>
    <submittedName>
        <fullName evidence="8">SPOSA6832_03359-mRNA-1:cds</fullName>
    </submittedName>
</protein>
<reference evidence="9" key="1">
    <citation type="submission" date="2015-02" db="EMBL/GenBank/DDBJ databases">
        <authorList>
            <person name="Gon?alves P."/>
        </authorList>
    </citation>
    <scope>NUCLEOTIDE SEQUENCE [LARGE SCALE GENOMIC DNA]</scope>
</reference>
<dbReference type="GO" id="GO:0005739">
    <property type="term" value="C:mitochondrion"/>
    <property type="evidence" value="ECO:0007669"/>
    <property type="project" value="TreeGrafter"/>
</dbReference>
<comment type="catalytic activity">
    <reaction evidence="6">
        <text>L-glutamyl-tRNA(Gln) + L-glutamine + ATP + H2O = L-glutaminyl-tRNA(Gln) + L-glutamate + ADP + phosphate + H(+)</text>
        <dbReference type="Rhea" id="RHEA:17521"/>
        <dbReference type="Rhea" id="RHEA-COMP:9681"/>
        <dbReference type="Rhea" id="RHEA-COMP:9684"/>
        <dbReference type="ChEBI" id="CHEBI:15377"/>
        <dbReference type="ChEBI" id="CHEBI:15378"/>
        <dbReference type="ChEBI" id="CHEBI:29985"/>
        <dbReference type="ChEBI" id="CHEBI:30616"/>
        <dbReference type="ChEBI" id="CHEBI:43474"/>
        <dbReference type="ChEBI" id="CHEBI:58359"/>
        <dbReference type="ChEBI" id="CHEBI:78520"/>
        <dbReference type="ChEBI" id="CHEBI:78521"/>
        <dbReference type="ChEBI" id="CHEBI:456216"/>
    </reaction>
</comment>
<dbReference type="InterPro" id="IPR023168">
    <property type="entry name" value="GatB_Yqey_C_2"/>
</dbReference>
<dbReference type="AlphaFoldDB" id="A0A0D6EP98"/>
<dbReference type="GO" id="GO:0070681">
    <property type="term" value="P:glutaminyl-tRNAGln biosynthesis via transamidation"/>
    <property type="evidence" value="ECO:0007669"/>
    <property type="project" value="TreeGrafter"/>
</dbReference>
<evidence type="ECO:0000256" key="4">
    <source>
        <dbReference type="ARBA" id="ARBA00022840"/>
    </source>
</evidence>
<keyword evidence="5" id="KW-0648">Protein biosynthesis</keyword>
<accession>A0A0D6EP98</accession>
<evidence type="ECO:0000256" key="1">
    <source>
        <dbReference type="ARBA" id="ARBA00005306"/>
    </source>
</evidence>
<dbReference type="Gene3D" id="1.10.10.410">
    <property type="match status" value="1"/>
</dbReference>
<keyword evidence="2" id="KW-0436">Ligase</keyword>
<dbReference type="NCBIfam" id="TIGR00133">
    <property type="entry name" value="gatB"/>
    <property type="match status" value="1"/>
</dbReference>
<dbReference type="InterPro" id="IPR018027">
    <property type="entry name" value="Asn/Gln_amidotransferase"/>
</dbReference>
<name>A0A0D6EP98_SPOSA</name>
<dbReference type="NCBIfam" id="NF004012">
    <property type="entry name" value="PRK05477.1-2"/>
    <property type="match status" value="1"/>
</dbReference>
<dbReference type="PANTHER" id="PTHR11659:SF0">
    <property type="entry name" value="GLUTAMYL-TRNA(GLN) AMIDOTRANSFERASE SUBUNIT B, MITOCHONDRIAL"/>
    <property type="match status" value="1"/>
</dbReference>
<evidence type="ECO:0000256" key="3">
    <source>
        <dbReference type="ARBA" id="ARBA00022741"/>
    </source>
</evidence>
<dbReference type="Proteomes" id="UP000243876">
    <property type="component" value="Unassembled WGS sequence"/>
</dbReference>
<dbReference type="GO" id="GO:0050567">
    <property type="term" value="F:glutaminyl-tRNA synthase (glutamine-hydrolyzing) activity"/>
    <property type="evidence" value="ECO:0007669"/>
    <property type="project" value="TreeGrafter"/>
</dbReference>
<dbReference type="GO" id="GO:0030956">
    <property type="term" value="C:glutamyl-tRNA(Gln) amidotransferase complex"/>
    <property type="evidence" value="ECO:0007669"/>
    <property type="project" value="TreeGrafter"/>
</dbReference>
<dbReference type="InterPro" id="IPR014746">
    <property type="entry name" value="Gln_synth/guanido_kin_cat_dom"/>
</dbReference>
<gene>
    <name evidence="8" type="primary">SPOSA6832_03359</name>
</gene>
<dbReference type="Pfam" id="PF02637">
    <property type="entry name" value="GatB_Yqey"/>
    <property type="match status" value="2"/>
</dbReference>
<evidence type="ECO:0000256" key="6">
    <source>
        <dbReference type="ARBA" id="ARBA00047913"/>
    </source>
</evidence>
<organism evidence="8 9">
    <name type="scientific">Sporidiobolus salmonicolor</name>
    <name type="common">Yeast-like fungus</name>
    <name type="synonym">Sporobolomyces salmonicolor</name>
    <dbReference type="NCBI Taxonomy" id="5005"/>
    <lineage>
        <taxon>Eukaryota</taxon>
        <taxon>Fungi</taxon>
        <taxon>Dikarya</taxon>
        <taxon>Basidiomycota</taxon>
        <taxon>Pucciniomycotina</taxon>
        <taxon>Microbotryomycetes</taxon>
        <taxon>Sporidiobolales</taxon>
        <taxon>Sporidiobolaceae</taxon>
        <taxon>Sporobolomyces</taxon>
    </lineage>
</organism>
<dbReference type="InterPro" id="IPR006075">
    <property type="entry name" value="Asn/Gln-tRNA_Trfase_suB/E_cat"/>
</dbReference>
<dbReference type="PANTHER" id="PTHR11659">
    <property type="entry name" value="GLUTAMYL-TRNA GLN AMIDOTRANSFERASE SUBUNIT B MITOCHONDRIAL AND PROKARYOTIC PET112-RELATED"/>
    <property type="match status" value="1"/>
</dbReference>
<dbReference type="SUPFAM" id="SSF55931">
    <property type="entry name" value="Glutamine synthetase/guanido kinase"/>
    <property type="match status" value="1"/>
</dbReference>
<evidence type="ECO:0000313" key="8">
    <source>
        <dbReference type="EMBL" id="CEQ41628.1"/>
    </source>
</evidence>
<keyword evidence="9" id="KW-1185">Reference proteome</keyword>
<dbReference type="EMBL" id="CENE01000016">
    <property type="protein sequence ID" value="CEQ41628.1"/>
    <property type="molecule type" value="Genomic_DNA"/>
</dbReference>
<dbReference type="InterPro" id="IPR017958">
    <property type="entry name" value="Gln-tRNA_amidoTrfase_suB_CS"/>
</dbReference>
<keyword evidence="3" id="KW-0547">Nucleotide-binding</keyword>
<sequence>MPNQTPMLPSWMLPCPILQPEPVRLALLACLAFKSSINRASTFDRKHYFYPDLPAGYQVTQKYSPLAKGGVIRIRQDAEKGETRFLDVRLDQVQLEQDTAKSFHDPDSNGTLVDLNRAGAALIEIVTQPDMSSPEEAAAFVRTLQAILRHVGASGANMERGELRCDVNVSVQRASPDSPPGTRCEVKNLNGVRFVMGAIESEISRQIADLEAGKPIEQATRGYDAVQNRTFHLRGKEDAPDYRYMPDPELGRVVVTEQQLDILRASLPELPDAAFERLQAQYGLSARDAGILVALGEGLEEDPTHDGEEGTASVGVTFFEEVARGREAKMAANWVIHDLLGQLTKANLNLVSSPIKPRDLGVLIDAISSGKLTAVSSARASSSIDALSPLLDAVLSDLSVEAEKVRQGHHKVLMRLVGEVMKRSQGQADAKRVTEDLKKRLGVPP</sequence>
<dbReference type="InterPro" id="IPR003789">
    <property type="entry name" value="Asn/Gln_tRNA_amidoTrase-B-like"/>
</dbReference>
<dbReference type="SUPFAM" id="SSF89095">
    <property type="entry name" value="GatB/YqeY motif"/>
    <property type="match status" value="1"/>
</dbReference>
<feature type="non-terminal residue" evidence="8">
    <location>
        <position position="1"/>
    </location>
</feature>
<dbReference type="Pfam" id="PF02934">
    <property type="entry name" value="GatB_N"/>
    <property type="match status" value="1"/>
</dbReference>
<dbReference type="OrthoDB" id="1722066at2759"/>
<proteinExistence type="inferred from homology"/>
<feature type="domain" description="Asn/Gln amidotransferase" evidence="7">
    <location>
        <begin position="317"/>
        <end position="441"/>
    </location>
</feature>
<evidence type="ECO:0000256" key="5">
    <source>
        <dbReference type="ARBA" id="ARBA00022917"/>
    </source>
</evidence>
<dbReference type="GO" id="GO:0005524">
    <property type="term" value="F:ATP binding"/>
    <property type="evidence" value="ECO:0007669"/>
    <property type="project" value="UniProtKB-KW"/>
</dbReference>
<dbReference type="PROSITE" id="PS01234">
    <property type="entry name" value="GATB"/>
    <property type="match status" value="1"/>
</dbReference>
<dbReference type="InterPro" id="IPR004413">
    <property type="entry name" value="GatB"/>
</dbReference>
<keyword evidence="4" id="KW-0067">ATP-binding</keyword>